<dbReference type="Pfam" id="PF00344">
    <property type="entry name" value="SecY"/>
    <property type="match status" value="1"/>
</dbReference>
<dbReference type="InterPro" id="IPR002208">
    <property type="entry name" value="SecY/SEC61-alpha"/>
</dbReference>
<dbReference type="GO" id="GO:0016020">
    <property type="term" value="C:membrane"/>
    <property type="evidence" value="ECO:0007669"/>
    <property type="project" value="InterPro"/>
</dbReference>
<gene>
    <name evidence="2" type="ORF">Q604_UNBC00687G0001</name>
</gene>
<keyword evidence="1" id="KW-1133">Transmembrane helix</keyword>
<proteinExistence type="predicted"/>
<comment type="caution">
    <text evidence="2">The sequence shown here is derived from an EMBL/GenBank/DDBJ whole genome shotgun (WGS) entry which is preliminary data.</text>
</comment>
<dbReference type="AlphaFoldDB" id="W1YVW9"/>
<feature type="non-terminal residue" evidence="2">
    <location>
        <position position="1"/>
    </location>
</feature>
<sequence length="72" mass="7986">GIVARLPDGLETIYQYIQNGTINMFQAFLFAVIALAMIAVVVAVTQGQRRIPIQYAKRVVGRKMYGGHSTFL</sequence>
<protein>
    <submittedName>
        <fullName evidence="2">Protein translocase subunit SecY</fullName>
    </submittedName>
</protein>
<name>W1YVW9_9ZZZZ</name>
<keyword evidence="1" id="KW-0812">Transmembrane</keyword>
<organism evidence="2">
    <name type="scientific">human gut metagenome</name>
    <dbReference type="NCBI Taxonomy" id="408170"/>
    <lineage>
        <taxon>unclassified sequences</taxon>
        <taxon>metagenomes</taxon>
        <taxon>organismal metagenomes</taxon>
    </lineage>
</organism>
<dbReference type="EMBL" id="AZMM01000687">
    <property type="protein sequence ID" value="ETJ45314.1"/>
    <property type="molecule type" value="Genomic_DNA"/>
</dbReference>
<evidence type="ECO:0000256" key="1">
    <source>
        <dbReference type="SAM" id="Phobius"/>
    </source>
</evidence>
<dbReference type="InterPro" id="IPR023201">
    <property type="entry name" value="SecY_dom_sf"/>
</dbReference>
<dbReference type="Gene3D" id="1.10.3370.10">
    <property type="entry name" value="SecY subunit domain"/>
    <property type="match status" value="1"/>
</dbReference>
<feature type="transmembrane region" description="Helical" evidence="1">
    <location>
        <begin position="24"/>
        <end position="44"/>
    </location>
</feature>
<reference evidence="2" key="1">
    <citation type="submission" date="2013-12" db="EMBL/GenBank/DDBJ databases">
        <title>A Varibaculum cambriense genome reconstructed from a premature infant gut community with otherwise low bacterial novelty that shifts toward anaerobic metabolism during the third week of life.</title>
        <authorList>
            <person name="Brown C.T."/>
            <person name="Sharon I."/>
            <person name="Thomas B.C."/>
            <person name="Castelle C.J."/>
            <person name="Morowitz M.J."/>
            <person name="Banfield J.F."/>
        </authorList>
    </citation>
    <scope>NUCLEOTIDE SEQUENCE</scope>
</reference>
<evidence type="ECO:0000313" key="2">
    <source>
        <dbReference type="EMBL" id="ETJ45314.1"/>
    </source>
</evidence>
<dbReference type="GO" id="GO:0015031">
    <property type="term" value="P:protein transport"/>
    <property type="evidence" value="ECO:0007669"/>
    <property type="project" value="InterPro"/>
</dbReference>
<accession>W1YVW9</accession>
<feature type="non-terminal residue" evidence="2">
    <location>
        <position position="72"/>
    </location>
</feature>
<keyword evidence="1" id="KW-0472">Membrane</keyword>
<dbReference type="SUPFAM" id="SSF103491">
    <property type="entry name" value="Preprotein translocase SecY subunit"/>
    <property type="match status" value="1"/>
</dbReference>